<sequence>MIVFVWGFGRIGLGPLVEYAPRPTMIPPYLFPTALPTYSADSNLIHSDSSSKSSLSHSDQKDSSSHKLVGLYAGLHHFVARSSHGLLWSWGAPRGCLSCLGLGDSIRSTSRSSSGSVSIIGQTYPAQIALPAEALDVSCGVDHTFVLASSFI</sequence>
<dbReference type="OrthoDB" id="70707at2759"/>
<dbReference type="EMBL" id="CAAALY010040861">
    <property type="protein sequence ID" value="VEL19273.1"/>
    <property type="molecule type" value="Genomic_DNA"/>
</dbReference>
<dbReference type="InterPro" id="IPR009091">
    <property type="entry name" value="RCC1/BLIP-II"/>
</dbReference>
<dbReference type="GO" id="GO:0005085">
    <property type="term" value="F:guanyl-nucleotide exchange factor activity"/>
    <property type="evidence" value="ECO:0007669"/>
    <property type="project" value="TreeGrafter"/>
</dbReference>
<proteinExistence type="predicted"/>
<feature type="repeat" description="RCC1" evidence="1">
    <location>
        <begin position="85"/>
        <end position="150"/>
    </location>
</feature>
<reference evidence="2" key="1">
    <citation type="submission" date="2018-11" db="EMBL/GenBank/DDBJ databases">
        <authorList>
            <consortium name="Pathogen Informatics"/>
        </authorList>
    </citation>
    <scope>NUCLEOTIDE SEQUENCE</scope>
</reference>
<dbReference type="GO" id="GO:0070131">
    <property type="term" value="P:positive regulation of mitochondrial translation"/>
    <property type="evidence" value="ECO:0007669"/>
    <property type="project" value="TreeGrafter"/>
</dbReference>
<dbReference type="InterPro" id="IPR053035">
    <property type="entry name" value="Mitochondrial_GEF_domain"/>
</dbReference>
<evidence type="ECO:0000313" key="2">
    <source>
        <dbReference type="EMBL" id="VEL19273.1"/>
    </source>
</evidence>
<keyword evidence="3" id="KW-1185">Reference proteome</keyword>
<dbReference type="GO" id="GO:0005743">
    <property type="term" value="C:mitochondrial inner membrane"/>
    <property type="evidence" value="ECO:0007669"/>
    <property type="project" value="TreeGrafter"/>
</dbReference>
<dbReference type="SUPFAM" id="SSF50985">
    <property type="entry name" value="RCC1/BLIP-II"/>
    <property type="match status" value="1"/>
</dbReference>
<evidence type="ECO:0000256" key="1">
    <source>
        <dbReference type="PROSITE-ProRule" id="PRU00235"/>
    </source>
</evidence>
<dbReference type="Pfam" id="PF00415">
    <property type="entry name" value="RCC1"/>
    <property type="match status" value="1"/>
</dbReference>
<dbReference type="Gene3D" id="2.130.10.30">
    <property type="entry name" value="Regulator of chromosome condensation 1/beta-lactamase-inhibitor protein II"/>
    <property type="match status" value="1"/>
</dbReference>
<dbReference type="PANTHER" id="PTHR46337">
    <property type="entry name" value="RCC1-LIKE G EXCHANGING FACTOR-LIKE PROTEIN"/>
    <property type="match status" value="1"/>
</dbReference>
<comment type="caution">
    <text evidence="2">The sequence shown here is derived from an EMBL/GenBank/DDBJ whole genome shotgun (WGS) entry which is preliminary data.</text>
</comment>
<dbReference type="InterPro" id="IPR000408">
    <property type="entry name" value="Reg_chr_condens"/>
</dbReference>
<organism evidence="2 3">
    <name type="scientific">Protopolystoma xenopodis</name>
    <dbReference type="NCBI Taxonomy" id="117903"/>
    <lineage>
        <taxon>Eukaryota</taxon>
        <taxon>Metazoa</taxon>
        <taxon>Spiralia</taxon>
        <taxon>Lophotrochozoa</taxon>
        <taxon>Platyhelminthes</taxon>
        <taxon>Monogenea</taxon>
        <taxon>Polyopisthocotylea</taxon>
        <taxon>Polystomatidea</taxon>
        <taxon>Polystomatidae</taxon>
        <taxon>Protopolystoma</taxon>
    </lineage>
</organism>
<dbReference type="GO" id="GO:0019843">
    <property type="term" value="F:rRNA binding"/>
    <property type="evidence" value="ECO:0007669"/>
    <property type="project" value="TreeGrafter"/>
</dbReference>
<dbReference type="PANTHER" id="PTHR46337:SF1">
    <property type="entry name" value="RCC1-LIKE G EXCHANGING FACTOR-LIKE PROTEIN"/>
    <property type="match status" value="1"/>
</dbReference>
<dbReference type="PROSITE" id="PS50012">
    <property type="entry name" value="RCC1_3"/>
    <property type="match status" value="1"/>
</dbReference>
<evidence type="ECO:0000313" key="3">
    <source>
        <dbReference type="Proteomes" id="UP000784294"/>
    </source>
</evidence>
<dbReference type="AlphaFoldDB" id="A0A448WSP3"/>
<protein>
    <submittedName>
        <fullName evidence="2">Uncharacterized protein</fullName>
    </submittedName>
</protein>
<accession>A0A448WSP3</accession>
<name>A0A448WSP3_9PLAT</name>
<gene>
    <name evidence="2" type="ORF">PXEA_LOCUS12713</name>
</gene>
<dbReference type="Proteomes" id="UP000784294">
    <property type="component" value="Unassembled WGS sequence"/>
</dbReference>